<reference evidence="1 2" key="1">
    <citation type="journal article" date="2013" name="Genome Announc.">
        <title>Draft Genome Sequence of the Methanotrophic Gammaproteobacterium Methyloglobulus morosus DSM 22980 Strain KoM1.</title>
        <authorList>
            <person name="Poehlein A."/>
            <person name="Deutzmann J.S."/>
            <person name="Daniel R."/>
            <person name="Simeonova D.D."/>
        </authorList>
    </citation>
    <scope>NUCLEOTIDE SEQUENCE [LARGE SCALE GENOMIC DNA]</scope>
    <source>
        <strain evidence="1 2">KoM1</strain>
    </source>
</reference>
<dbReference type="AlphaFoldDB" id="V5C5I4"/>
<dbReference type="Gene3D" id="3.40.50.920">
    <property type="match status" value="1"/>
</dbReference>
<sequence length="50" mass="5772">MHKHKILKHTLNLGLPDQFVEQGTREELLTLCGLDKQGILRQVKEFVDNS</sequence>
<dbReference type="EMBL" id="AYLO01000075">
    <property type="protein sequence ID" value="ESS71988.1"/>
    <property type="molecule type" value="Genomic_DNA"/>
</dbReference>
<evidence type="ECO:0000313" key="2">
    <source>
        <dbReference type="Proteomes" id="UP000017842"/>
    </source>
</evidence>
<comment type="caution">
    <text evidence="1">The sequence shown here is derived from an EMBL/GenBank/DDBJ whole genome shotgun (WGS) entry which is preliminary data.</text>
</comment>
<evidence type="ECO:0008006" key="3">
    <source>
        <dbReference type="Google" id="ProtNLM"/>
    </source>
</evidence>
<dbReference type="STRING" id="1116472.MGMO_78c00060"/>
<accession>V5C5I4</accession>
<protein>
    <recommendedName>
        <fullName evidence="3">1-deoxy-D-xylulose-5-phosphate synthase</fullName>
    </recommendedName>
</protein>
<keyword evidence="2" id="KW-1185">Reference proteome</keyword>
<dbReference type="Proteomes" id="UP000017842">
    <property type="component" value="Unassembled WGS sequence"/>
</dbReference>
<gene>
    <name evidence="1" type="ORF">MGMO_78c00060</name>
</gene>
<name>V5C5I4_9GAMM</name>
<organism evidence="1 2">
    <name type="scientific">Methyloglobulus morosus KoM1</name>
    <dbReference type="NCBI Taxonomy" id="1116472"/>
    <lineage>
        <taxon>Bacteria</taxon>
        <taxon>Pseudomonadati</taxon>
        <taxon>Pseudomonadota</taxon>
        <taxon>Gammaproteobacteria</taxon>
        <taxon>Methylococcales</taxon>
        <taxon>Methylococcaceae</taxon>
        <taxon>Methyloglobulus</taxon>
    </lineage>
</organism>
<dbReference type="InterPro" id="IPR009014">
    <property type="entry name" value="Transketo_C/PFOR_II"/>
</dbReference>
<dbReference type="SUPFAM" id="SSF52922">
    <property type="entry name" value="TK C-terminal domain-like"/>
    <property type="match status" value="1"/>
</dbReference>
<evidence type="ECO:0000313" key="1">
    <source>
        <dbReference type="EMBL" id="ESS71988.1"/>
    </source>
</evidence>
<dbReference type="eggNOG" id="COG1154">
    <property type="taxonomic scope" value="Bacteria"/>
</dbReference>
<proteinExistence type="predicted"/>